<dbReference type="InterPro" id="IPR018306">
    <property type="entry name" value="Phage_T5_Orf172_DNA-bd"/>
</dbReference>
<dbReference type="SMART" id="SM00974">
    <property type="entry name" value="T5orf172"/>
    <property type="match status" value="1"/>
</dbReference>
<feature type="region of interest" description="Disordered" evidence="1">
    <location>
        <begin position="1"/>
        <end position="92"/>
    </location>
</feature>
<proteinExistence type="predicted"/>
<keyword evidence="5" id="KW-1185">Reference proteome</keyword>
<feature type="region of interest" description="Disordered" evidence="1">
    <location>
        <begin position="440"/>
        <end position="470"/>
    </location>
</feature>
<feature type="compositionally biased region" description="Low complexity" evidence="1">
    <location>
        <begin position="52"/>
        <end position="68"/>
    </location>
</feature>
<feature type="region of interest" description="Disordered" evidence="1">
    <location>
        <begin position="353"/>
        <end position="377"/>
    </location>
</feature>
<sequence>MEALPQTHTSNAQPALQIEDDKPTTVDVRPRATASEYTPEQRERSQSSSVLTTPAAKTPTPQTEQTPQPRHEASESPGTPSRCRGTPRKLLTPSQVDAKIADILNKPLTKAKLNVAEELGNNYIFEVVPKSDPSKRIVKIGVTKGSEQDRLKRIKSVCQHVLVEDQQDDPEHVPVPFYFKVEKLIHAELYNFLYVFDCHCGDGSRSHGEYFDVDRATAQEIAQRWRRFCRLRPYGADGRLTPFWDYRLRNRNRRVPFESEESIYDHDKRRQRWERFANPWRIEMVVYDVVTLLVKIWRWKWQVATIMQSFYIAFLVYPSYASMVWVVIVFCVVLAEMMKLETPLIIVRTTLTTSKSPSTPGISKTQPTKPSATPCKHQRRRTMAELVQNMPEPLREQITAPTGGGGASCKPSCYGYLMRLPAACKVDHDHTRCVCQRAGDADSVRRYREAASVTDEGERRGAARDPRAGS</sequence>
<evidence type="ECO:0000259" key="3">
    <source>
        <dbReference type="SMART" id="SM00974"/>
    </source>
</evidence>
<dbReference type="PANTHER" id="PTHR28094:SF1">
    <property type="entry name" value="MEIOTICALLY UP-REGULATED GENE 113 PROTEIN"/>
    <property type="match status" value="1"/>
</dbReference>
<feature type="compositionally biased region" description="Basic and acidic residues" evidence="1">
    <location>
        <begin position="19"/>
        <end position="30"/>
    </location>
</feature>
<name>A0ABY0H2A6_9PEZI</name>
<protein>
    <recommendedName>
        <fullName evidence="3">Bacteriophage T5 Orf172 DNA-binding domain-containing protein</fullName>
    </recommendedName>
</protein>
<dbReference type="Pfam" id="PF10544">
    <property type="entry name" value="T5orf172"/>
    <property type="match status" value="1"/>
</dbReference>
<evidence type="ECO:0000313" key="5">
    <source>
        <dbReference type="Proteomes" id="UP000294003"/>
    </source>
</evidence>
<feature type="compositionally biased region" description="Polar residues" evidence="1">
    <location>
        <begin position="361"/>
        <end position="371"/>
    </location>
</feature>
<dbReference type="EMBL" id="QJNS01000219">
    <property type="protein sequence ID" value="RYO82343.1"/>
    <property type="molecule type" value="Genomic_DNA"/>
</dbReference>
<feature type="transmembrane region" description="Helical" evidence="2">
    <location>
        <begin position="310"/>
        <end position="335"/>
    </location>
</feature>
<feature type="domain" description="Bacteriophage T5 Orf172 DNA-binding" evidence="3">
    <location>
        <begin position="132"/>
        <end position="225"/>
    </location>
</feature>
<comment type="caution">
    <text evidence="4">The sequence shown here is derived from an EMBL/GenBank/DDBJ whole genome shotgun (WGS) entry which is preliminary data.</text>
</comment>
<feature type="compositionally biased region" description="Basic and acidic residues" evidence="1">
    <location>
        <begin position="440"/>
        <end position="449"/>
    </location>
</feature>
<keyword evidence="2" id="KW-0472">Membrane</keyword>
<organism evidence="4 5">
    <name type="scientific">Monosporascus cannonballus</name>
    <dbReference type="NCBI Taxonomy" id="155416"/>
    <lineage>
        <taxon>Eukaryota</taxon>
        <taxon>Fungi</taxon>
        <taxon>Dikarya</taxon>
        <taxon>Ascomycota</taxon>
        <taxon>Pezizomycotina</taxon>
        <taxon>Sordariomycetes</taxon>
        <taxon>Xylariomycetidae</taxon>
        <taxon>Xylariales</taxon>
        <taxon>Xylariales incertae sedis</taxon>
        <taxon>Monosporascus</taxon>
    </lineage>
</organism>
<dbReference type="Proteomes" id="UP000294003">
    <property type="component" value="Unassembled WGS sequence"/>
</dbReference>
<evidence type="ECO:0000313" key="4">
    <source>
        <dbReference type="EMBL" id="RYO82343.1"/>
    </source>
</evidence>
<evidence type="ECO:0000256" key="1">
    <source>
        <dbReference type="SAM" id="MobiDB-lite"/>
    </source>
</evidence>
<keyword evidence="2" id="KW-1133">Transmembrane helix</keyword>
<feature type="compositionally biased region" description="Basic and acidic residues" evidence="1">
    <location>
        <begin position="456"/>
        <end position="470"/>
    </location>
</feature>
<dbReference type="InterPro" id="IPR053006">
    <property type="entry name" value="Meiosis_regulatory"/>
</dbReference>
<reference evidence="4 5" key="1">
    <citation type="submission" date="2018-06" db="EMBL/GenBank/DDBJ databases">
        <title>Complete Genomes of Monosporascus.</title>
        <authorList>
            <person name="Robinson A.J."/>
            <person name="Natvig D.O."/>
        </authorList>
    </citation>
    <scope>NUCLEOTIDE SEQUENCE [LARGE SCALE GENOMIC DNA]</scope>
    <source>
        <strain evidence="4 5">CBS 609.92</strain>
    </source>
</reference>
<gene>
    <name evidence="4" type="ORF">DL762_006664</name>
</gene>
<dbReference type="PANTHER" id="PTHR28094">
    <property type="entry name" value="MEIOTICALLY UP-REGULATED GENE 113 PROTEIN"/>
    <property type="match status" value="1"/>
</dbReference>
<accession>A0ABY0H2A6</accession>
<feature type="compositionally biased region" description="Polar residues" evidence="1">
    <location>
        <begin position="1"/>
        <end position="14"/>
    </location>
</feature>
<keyword evidence="2" id="KW-0812">Transmembrane</keyword>
<evidence type="ECO:0000256" key="2">
    <source>
        <dbReference type="SAM" id="Phobius"/>
    </source>
</evidence>